<reference evidence="2 3" key="1">
    <citation type="journal article" date="2015" name="Genome Announc.">
        <title>Genome Assemblies of Three Soil-Associated Devosia species: D. insulae, D. limi, and D. soli.</title>
        <authorList>
            <person name="Hassan Y.I."/>
            <person name="Lepp D."/>
            <person name="Zhou T."/>
        </authorList>
    </citation>
    <scope>NUCLEOTIDE SEQUENCE [LARGE SCALE GENOMIC DNA]</scope>
    <source>
        <strain evidence="2 3">DS-56</strain>
    </source>
</reference>
<feature type="transmembrane region" description="Helical" evidence="1">
    <location>
        <begin position="39"/>
        <end position="62"/>
    </location>
</feature>
<accession>A0A1E5XXN6</accession>
<protein>
    <submittedName>
        <fullName evidence="2">Uncharacterized protein</fullName>
    </submittedName>
</protein>
<dbReference type="EMBL" id="LAJE02000001">
    <property type="protein sequence ID" value="OEO33323.1"/>
    <property type="molecule type" value="Genomic_DNA"/>
</dbReference>
<sequence length="202" mass="21908">MTSTAVLLVLVVIAVMVAIIIFDVFTLGTKGRLNALRQWQALIGTMLGFVTGAGVLAISSAIQDETQVRRDREALVQVGHALRVEARDLDSVLARAQLLRETLMPSDPNKPAGCSGTVNELVDAFQRETPIYTAAVPNFIEVGEPNLALFVSFYAGFEELARAAKQYADNGCPVVAKETVTLFYSRVDAVRADFATIAEIYK</sequence>
<evidence type="ECO:0000313" key="3">
    <source>
        <dbReference type="Proteomes" id="UP000095463"/>
    </source>
</evidence>
<gene>
    <name evidence="2" type="ORF">VW23_000045</name>
</gene>
<dbReference type="Proteomes" id="UP000095463">
    <property type="component" value="Unassembled WGS sequence"/>
</dbReference>
<name>A0A1E5XXN6_9HYPH</name>
<feature type="transmembrane region" description="Helical" evidence="1">
    <location>
        <begin position="6"/>
        <end position="27"/>
    </location>
</feature>
<keyword evidence="3" id="KW-1185">Reference proteome</keyword>
<organism evidence="2 3">
    <name type="scientific">Devosia insulae DS-56</name>
    <dbReference type="NCBI Taxonomy" id="1116389"/>
    <lineage>
        <taxon>Bacteria</taxon>
        <taxon>Pseudomonadati</taxon>
        <taxon>Pseudomonadota</taxon>
        <taxon>Alphaproteobacteria</taxon>
        <taxon>Hyphomicrobiales</taxon>
        <taxon>Devosiaceae</taxon>
        <taxon>Devosia</taxon>
    </lineage>
</organism>
<evidence type="ECO:0000313" key="2">
    <source>
        <dbReference type="EMBL" id="OEO33323.1"/>
    </source>
</evidence>
<dbReference type="RefSeq" id="WP_069907560.1">
    <property type="nucleotide sequence ID" value="NZ_LAJE02000001.1"/>
</dbReference>
<comment type="caution">
    <text evidence="2">The sequence shown here is derived from an EMBL/GenBank/DDBJ whole genome shotgun (WGS) entry which is preliminary data.</text>
</comment>
<keyword evidence="1" id="KW-1133">Transmembrane helix</keyword>
<dbReference type="AlphaFoldDB" id="A0A1E5XXN6"/>
<keyword evidence="1" id="KW-0812">Transmembrane</keyword>
<keyword evidence="1" id="KW-0472">Membrane</keyword>
<dbReference type="OrthoDB" id="8454279at2"/>
<evidence type="ECO:0000256" key="1">
    <source>
        <dbReference type="SAM" id="Phobius"/>
    </source>
</evidence>
<proteinExistence type="predicted"/>